<evidence type="ECO:0000313" key="5">
    <source>
        <dbReference type="EMBL" id="MBQ0851112.1"/>
    </source>
</evidence>
<dbReference type="SUPFAM" id="SSF53720">
    <property type="entry name" value="ALDH-like"/>
    <property type="match status" value="1"/>
</dbReference>
<gene>
    <name evidence="5" type="ORF">J8N05_23380</name>
</gene>
<dbReference type="GO" id="GO:0016620">
    <property type="term" value="F:oxidoreductase activity, acting on the aldehyde or oxo group of donors, NAD or NADP as acceptor"/>
    <property type="evidence" value="ECO:0007669"/>
    <property type="project" value="InterPro"/>
</dbReference>
<dbReference type="Pfam" id="PF00171">
    <property type="entry name" value="Aldedh"/>
    <property type="match status" value="1"/>
</dbReference>
<dbReference type="Gene3D" id="3.40.309.10">
    <property type="entry name" value="Aldehyde Dehydrogenase, Chain A, domain 2"/>
    <property type="match status" value="1"/>
</dbReference>
<proteinExistence type="inferred from homology"/>
<dbReference type="InterPro" id="IPR016160">
    <property type="entry name" value="Ald_DH_CS_CYS"/>
</dbReference>
<dbReference type="InterPro" id="IPR015590">
    <property type="entry name" value="Aldehyde_DH_dom"/>
</dbReference>
<protein>
    <submittedName>
        <fullName evidence="5">Aldehyde dehydrogenase family protein</fullName>
    </submittedName>
</protein>
<feature type="domain" description="Aldehyde dehydrogenase" evidence="4">
    <location>
        <begin position="42"/>
        <end position="492"/>
    </location>
</feature>
<comment type="caution">
    <text evidence="5">The sequence shown here is derived from an EMBL/GenBank/DDBJ whole genome shotgun (WGS) entry which is preliminary data.</text>
</comment>
<dbReference type="PROSITE" id="PS00070">
    <property type="entry name" value="ALDEHYDE_DEHYDR_CYS"/>
    <property type="match status" value="1"/>
</dbReference>
<evidence type="ECO:0000256" key="2">
    <source>
        <dbReference type="ARBA" id="ARBA00023002"/>
    </source>
</evidence>
<dbReference type="FunFam" id="3.40.605.10:FF:000007">
    <property type="entry name" value="NAD/NADP-dependent betaine aldehyde dehydrogenase"/>
    <property type="match status" value="1"/>
</dbReference>
<dbReference type="Proteomes" id="UP000677413">
    <property type="component" value="Unassembled WGS sequence"/>
</dbReference>
<accession>A0A941B8S6</accession>
<evidence type="ECO:0000259" key="4">
    <source>
        <dbReference type="Pfam" id="PF00171"/>
    </source>
</evidence>
<dbReference type="RefSeq" id="WP_210885573.1">
    <property type="nucleotide sequence ID" value="NZ_JAGPYQ010000001.1"/>
</dbReference>
<feature type="region of interest" description="Disordered" evidence="3">
    <location>
        <begin position="1"/>
        <end position="22"/>
    </location>
</feature>
<sequence>MTDQAEHAEHAGRGDRAANGDRAAHAHHVVNFIDGARSDAAGRSPLTDPRTGQVRGTAVVSRADEVNAAFDAAAAAFAAWRHSTPGERQTALLAIAAEMEERADEFVAAECGETGKPTDLFRSEELLPIIDQFRFFAGAARMLEGRAAAEYVAGHTSMVRREPVGVIAAIAPWNYPLMTAVWKLAPAVAAGNTVVFKPDAATPSSALLLAEICGRHLPPGCVNLVCGDRETGKLVARHPRADMVALTGSTRAGSEVARAAAHDLRRTHLELGGNGPVLVFEDADVAHCAQLIAEAAFYNAGQDCTAPSRVLAHSDVHDELVRALADHARSFALVEQGNTRDGRSPLISRAQLERVAGLVERRRGTALAAAGGKVEAGPGFFFEPTVITGVEQADEIVQEEIFGPVLTVQSFDDERTAIALANGVRQGLASSVWTRDVGRALRVTGALDFGVAWVNTHITTAAEMPHGGFKETGDGKDLSLYGLEAYTRIKHVMLAWA</sequence>
<dbReference type="InterPro" id="IPR016163">
    <property type="entry name" value="Ald_DH_C"/>
</dbReference>
<name>A0A941B8S6_9ACTN</name>
<keyword evidence="6" id="KW-1185">Reference proteome</keyword>
<dbReference type="PANTHER" id="PTHR11699">
    <property type="entry name" value="ALDEHYDE DEHYDROGENASE-RELATED"/>
    <property type="match status" value="1"/>
</dbReference>
<evidence type="ECO:0000313" key="6">
    <source>
        <dbReference type="Proteomes" id="UP000677413"/>
    </source>
</evidence>
<evidence type="ECO:0000256" key="1">
    <source>
        <dbReference type="ARBA" id="ARBA00009986"/>
    </source>
</evidence>
<reference evidence="5 6" key="1">
    <citation type="submission" date="2021-04" db="EMBL/GenBank/DDBJ databases">
        <authorList>
            <person name="Tang X."/>
            <person name="Zhou X."/>
            <person name="Chen X."/>
            <person name="Cernava T."/>
            <person name="Zhang C."/>
        </authorList>
    </citation>
    <scope>NUCLEOTIDE SEQUENCE [LARGE SCALE GENOMIC DNA]</scope>
    <source>
        <strain evidence="5 6">BH-SS-21</strain>
    </source>
</reference>
<dbReference type="Gene3D" id="3.40.605.10">
    <property type="entry name" value="Aldehyde Dehydrogenase, Chain A, domain 1"/>
    <property type="match status" value="1"/>
</dbReference>
<dbReference type="InterPro" id="IPR016161">
    <property type="entry name" value="Ald_DH/histidinol_DH"/>
</dbReference>
<dbReference type="InterPro" id="IPR016162">
    <property type="entry name" value="Ald_DH_N"/>
</dbReference>
<dbReference type="EMBL" id="JAGPYQ010000001">
    <property type="protein sequence ID" value="MBQ0851112.1"/>
    <property type="molecule type" value="Genomic_DNA"/>
</dbReference>
<organism evidence="5 6">
    <name type="scientific">Streptomyces liliiviolaceus</name>
    <dbReference type="NCBI Taxonomy" id="2823109"/>
    <lineage>
        <taxon>Bacteria</taxon>
        <taxon>Bacillati</taxon>
        <taxon>Actinomycetota</taxon>
        <taxon>Actinomycetes</taxon>
        <taxon>Kitasatosporales</taxon>
        <taxon>Streptomycetaceae</taxon>
        <taxon>Streptomyces</taxon>
    </lineage>
</organism>
<comment type="similarity">
    <text evidence="1">Belongs to the aldehyde dehydrogenase family.</text>
</comment>
<dbReference type="AlphaFoldDB" id="A0A941B8S6"/>
<keyword evidence="2" id="KW-0560">Oxidoreductase</keyword>
<evidence type="ECO:0000256" key="3">
    <source>
        <dbReference type="SAM" id="MobiDB-lite"/>
    </source>
</evidence>